<dbReference type="PANTHER" id="PTHR30629:SF2">
    <property type="entry name" value="PROPHAGE INTEGRASE INTS-RELATED"/>
    <property type="match status" value="1"/>
</dbReference>
<keyword evidence="2" id="KW-0229">DNA integration</keyword>
<evidence type="ECO:0000256" key="2">
    <source>
        <dbReference type="ARBA" id="ARBA00022908"/>
    </source>
</evidence>
<dbReference type="EMBL" id="JBDIME010000021">
    <property type="protein sequence ID" value="MEN2791933.1"/>
    <property type="molecule type" value="Genomic_DNA"/>
</dbReference>
<proteinExistence type="inferred from homology"/>
<dbReference type="Gene3D" id="1.10.443.10">
    <property type="entry name" value="Intergrase catalytic core"/>
    <property type="match status" value="1"/>
</dbReference>
<accession>A0ABU9Y7Z8</accession>
<comment type="caution">
    <text evidence="5">The sequence shown here is derived from an EMBL/GenBank/DDBJ whole genome shotgun (WGS) entry which is preliminary data.</text>
</comment>
<dbReference type="PANTHER" id="PTHR30629">
    <property type="entry name" value="PROPHAGE INTEGRASE"/>
    <property type="match status" value="1"/>
</dbReference>
<evidence type="ECO:0000259" key="4">
    <source>
        <dbReference type="PROSITE" id="PS51898"/>
    </source>
</evidence>
<dbReference type="InterPro" id="IPR002104">
    <property type="entry name" value="Integrase_catalytic"/>
</dbReference>
<comment type="similarity">
    <text evidence="1">Belongs to the 'phage' integrase family.</text>
</comment>
<dbReference type="RefSeq" id="WP_345840517.1">
    <property type="nucleotide sequence ID" value="NZ_JBDIME010000021.1"/>
</dbReference>
<keyword evidence="3" id="KW-0233">DNA recombination</keyword>
<evidence type="ECO:0000256" key="3">
    <source>
        <dbReference type="ARBA" id="ARBA00023172"/>
    </source>
</evidence>
<name>A0ABU9Y7Z8_9SPHN</name>
<evidence type="ECO:0000313" key="5">
    <source>
        <dbReference type="EMBL" id="MEN2791933.1"/>
    </source>
</evidence>
<evidence type="ECO:0000313" key="6">
    <source>
        <dbReference type="Proteomes" id="UP001419910"/>
    </source>
</evidence>
<evidence type="ECO:0000256" key="1">
    <source>
        <dbReference type="ARBA" id="ARBA00008857"/>
    </source>
</evidence>
<dbReference type="SUPFAM" id="SSF56349">
    <property type="entry name" value="DNA breaking-rejoining enzymes"/>
    <property type="match status" value="1"/>
</dbReference>
<dbReference type="InterPro" id="IPR050808">
    <property type="entry name" value="Phage_Integrase"/>
</dbReference>
<dbReference type="PROSITE" id="PS51898">
    <property type="entry name" value="TYR_RECOMBINASE"/>
    <property type="match status" value="1"/>
</dbReference>
<sequence length="104" mass="11624">MRTAEQDDARPVTRLALRFLALTAVRPNELRGAEWNEFENLDDPSPLWRIPAARMKGDLDRKEEAGGDHLVPLARQAVAVLRALWPLTGDGALVFPSARHCISR</sequence>
<dbReference type="Proteomes" id="UP001419910">
    <property type="component" value="Unassembled WGS sequence"/>
</dbReference>
<feature type="domain" description="Tyr recombinase" evidence="4">
    <location>
        <begin position="1"/>
        <end position="104"/>
    </location>
</feature>
<dbReference type="InterPro" id="IPR011010">
    <property type="entry name" value="DNA_brk_join_enz"/>
</dbReference>
<dbReference type="InterPro" id="IPR013762">
    <property type="entry name" value="Integrase-like_cat_sf"/>
</dbReference>
<keyword evidence="6" id="KW-1185">Reference proteome</keyword>
<reference evidence="5 6" key="1">
    <citation type="submission" date="2024-05" db="EMBL/GenBank/DDBJ databases">
        <authorList>
            <person name="Liu Q."/>
            <person name="Xin Y.-H."/>
        </authorList>
    </citation>
    <scope>NUCLEOTIDE SEQUENCE [LARGE SCALE GENOMIC DNA]</scope>
    <source>
        <strain evidence="5 6">CGMCC 1.10181</strain>
    </source>
</reference>
<organism evidence="5 6">
    <name type="scientific">Sphingomonas oligophenolica</name>
    <dbReference type="NCBI Taxonomy" id="301154"/>
    <lineage>
        <taxon>Bacteria</taxon>
        <taxon>Pseudomonadati</taxon>
        <taxon>Pseudomonadota</taxon>
        <taxon>Alphaproteobacteria</taxon>
        <taxon>Sphingomonadales</taxon>
        <taxon>Sphingomonadaceae</taxon>
        <taxon>Sphingomonas</taxon>
    </lineage>
</organism>
<gene>
    <name evidence="5" type="ORF">ABC974_20040</name>
</gene>
<protein>
    <recommendedName>
        <fullName evidence="4">Tyr recombinase domain-containing protein</fullName>
    </recommendedName>
</protein>